<comment type="caution">
    <text evidence="6">The sequence shown here is derived from an EMBL/GenBank/DDBJ whole genome shotgun (WGS) entry which is preliminary data.</text>
</comment>
<keyword evidence="2" id="KW-0853">WD repeat</keyword>
<dbReference type="InterPro" id="IPR001680">
    <property type="entry name" value="WD40_rpt"/>
</dbReference>
<proteinExistence type="predicted"/>
<dbReference type="SUPFAM" id="SSF50978">
    <property type="entry name" value="WD40 repeat-like"/>
    <property type="match status" value="1"/>
</dbReference>
<evidence type="ECO:0000256" key="5">
    <source>
        <dbReference type="SAM" id="MobiDB-lite"/>
    </source>
</evidence>
<dbReference type="PANTHER" id="PTHR44040:SF1">
    <property type="entry name" value="RETINOBLASTOMA-BINDING PROTEIN 5"/>
    <property type="match status" value="1"/>
</dbReference>
<evidence type="ECO:0000256" key="2">
    <source>
        <dbReference type="ARBA" id="ARBA00022574"/>
    </source>
</evidence>
<dbReference type="EMBL" id="RBNI01003308">
    <property type="protein sequence ID" value="RUP48479.1"/>
    <property type="molecule type" value="Genomic_DNA"/>
</dbReference>
<organism evidence="6 7">
    <name type="scientific">Jimgerdemannia flammicorona</name>
    <dbReference type="NCBI Taxonomy" id="994334"/>
    <lineage>
        <taxon>Eukaryota</taxon>
        <taxon>Fungi</taxon>
        <taxon>Fungi incertae sedis</taxon>
        <taxon>Mucoromycota</taxon>
        <taxon>Mucoromycotina</taxon>
        <taxon>Endogonomycetes</taxon>
        <taxon>Endogonales</taxon>
        <taxon>Endogonaceae</taxon>
        <taxon>Jimgerdemannia</taxon>
    </lineage>
</organism>
<keyword evidence="3" id="KW-0677">Repeat</keyword>
<dbReference type="GO" id="GO:0048188">
    <property type="term" value="C:Set1C/COMPASS complex"/>
    <property type="evidence" value="ECO:0007669"/>
    <property type="project" value="InterPro"/>
</dbReference>
<comment type="subcellular location">
    <subcellularLocation>
        <location evidence="1">Nucleus</location>
    </subcellularLocation>
</comment>
<dbReference type="Gene3D" id="2.130.10.10">
    <property type="entry name" value="YVTN repeat-like/Quinoprotein amine dehydrogenase"/>
    <property type="match status" value="1"/>
</dbReference>
<protein>
    <submittedName>
        <fullName evidence="6">WD domain protein</fullName>
    </submittedName>
</protein>
<dbReference type="InterPro" id="IPR015943">
    <property type="entry name" value="WD40/YVTN_repeat-like_dom_sf"/>
</dbReference>
<keyword evidence="7" id="KW-1185">Reference proteome</keyword>
<dbReference type="OrthoDB" id="196858at2759"/>
<evidence type="ECO:0000313" key="7">
    <source>
        <dbReference type="Proteomes" id="UP000268093"/>
    </source>
</evidence>
<evidence type="ECO:0000256" key="1">
    <source>
        <dbReference type="ARBA" id="ARBA00004123"/>
    </source>
</evidence>
<reference evidence="6 7" key="1">
    <citation type="journal article" date="2018" name="New Phytol.">
        <title>Phylogenomics of Endogonaceae and evolution of mycorrhizas within Mucoromycota.</title>
        <authorList>
            <person name="Chang Y."/>
            <person name="Desiro A."/>
            <person name="Na H."/>
            <person name="Sandor L."/>
            <person name="Lipzen A."/>
            <person name="Clum A."/>
            <person name="Barry K."/>
            <person name="Grigoriev I.V."/>
            <person name="Martin F.M."/>
            <person name="Stajich J.E."/>
            <person name="Smith M.E."/>
            <person name="Bonito G."/>
            <person name="Spatafora J.W."/>
        </authorList>
    </citation>
    <scope>NUCLEOTIDE SEQUENCE [LARGE SCALE GENOMIC DNA]</scope>
    <source>
        <strain evidence="6 7">GMNB39</strain>
    </source>
</reference>
<gene>
    <name evidence="6" type="ORF">BC936DRAFT_144509</name>
</gene>
<evidence type="ECO:0000256" key="3">
    <source>
        <dbReference type="ARBA" id="ARBA00022737"/>
    </source>
</evidence>
<feature type="region of interest" description="Disordered" evidence="5">
    <location>
        <begin position="101"/>
        <end position="123"/>
    </location>
</feature>
<accession>A0A433DCD2</accession>
<sequence>MQQFVINPCSPTFLNLLSLPSSSWSRNGRFLLSASRDWNCIFWDLLSGMKQETIRFSTPVLMAQMHPRNNSIFVAALYQEPPVLVNMAEGTIKRYELPTEMGETADTGGNTSDKEKEFAANGSGGGGVWSGSNNVTVVVCFDRRGEHIYAGTTKGFLNIIDVKTRKIIHTMRITNTQIKQIHFSRKGKDFVVNANDRIIRVLHLRDEDGLPEVQHKFQDLVNRVQWNQTCFSADGDFVIGGSAHKAEHNIYIWDKNMGNLVKILEGPKEPLDDLVWHPIRPIIASVSSYGNVHIWATNHEENWSAFAPDFKELEENLEYEEREDEFDVVPEEEVSKRKQDDEDIIVDVVTTDNINPFNDSDTDGPDDIFYLPTRPDEDQNIDGEGEAVAETGRKKVKHVEGDLGEIRVAKKKKRSHNDV</sequence>
<dbReference type="PANTHER" id="PTHR44040">
    <property type="entry name" value="RETINOBLASTOMA-BINDING PROTEIN 5"/>
    <property type="match status" value="1"/>
</dbReference>
<dbReference type="Proteomes" id="UP000268093">
    <property type="component" value="Unassembled WGS sequence"/>
</dbReference>
<dbReference type="SMART" id="SM00320">
    <property type="entry name" value="WD40"/>
    <property type="match status" value="4"/>
</dbReference>
<keyword evidence="4" id="KW-0539">Nucleus</keyword>
<evidence type="ECO:0000256" key="4">
    <source>
        <dbReference type="ARBA" id="ARBA00023242"/>
    </source>
</evidence>
<dbReference type="InterPro" id="IPR036322">
    <property type="entry name" value="WD40_repeat_dom_sf"/>
</dbReference>
<name>A0A433DCD2_9FUNG</name>
<dbReference type="Pfam" id="PF00400">
    <property type="entry name" value="WD40"/>
    <property type="match status" value="1"/>
</dbReference>
<evidence type="ECO:0000313" key="6">
    <source>
        <dbReference type="EMBL" id="RUP48479.1"/>
    </source>
</evidence>
<dbReference type="InterPro" id="IPR037850">
    <property type="entry name" value="RBBP5/Swd1"/>
</dbReference>
<dbReference type="AlphaFoldDB" id="A0A433DCD2"/>